<evidence type="ECO:0000259" key="13">
    <source>
        <dbReference type="Pfam" id="PF08029"/>
    </source>
</evidence>
<proteinExistence type="inferred from homology"/>
<evidence type="ECO:0000256" key="8">
    <source>
        <dbReference type="ARBA" id="ARBA00022679"/>
    </source>
</evidence>
<dbReference type="InterPro" id="IPR015867">
    <property type="entry name" value="N-reg_PII/ATP_PRibTrfase_C"/>
</dbReference>
<evidence type="ECO:0000313" key="14">
    <source>
        <dbReference type="EMBL" id="SNB72776.1"/>
    </source>
</evidence>
<dbReference type="InParanoid" id="A0A212RKE1"/>
<comment type="catalytic activity">
    <reaction evidence="1 11">
        <text>1-(5-phospho-beta-D-ribosyl)-ATP + diphosphate = 5-phospho-alpha-D-ribose 1-diphosphate + ATP</text>
        <dbReference type="Rhea" id="RHEA:18473"/>
        <dbReference type="ChEBI" id="CHEBI:30616"/>
        <dbReference type="ChEBI" id="CHEBI:33019"/>
        <dbReference type="ChEBI" id="CHEBI:58017"/>
        <dbReference type="ChEBI" id="CHEBI:73183"/>
        <dbReference type="EC" id="2.4.2.17"/>
    </reaction>
</comment>
<dbReference type="InterPro" id="IPR013820">
    <property type="entry name" value="ATP_PRibTrfase_cat"/>
</dbReference>
<evidence type="ECO:0000256" key="9">
    <source>
        <dbReference type="ARBA" id="ARBA00023102"/>
    </source>
</evidence>
<keyword evidence="11" id="KW-0547">Nucleotide-binding</keyword>
<keyword evidence="7 11" id="KW-0328">Glycosyltransferase</keyword>
<dbReference type="Gene3D" id="3.30.70.120">
    <property type="match status" value="1"/>
</dbReference>
<comment type="activity regulation">
    <text evidence="11">Feedback inhibited by histidine.</text>
</comment>
<dbReference type="GO" id="GO:0000287">
    <property type="term" value="F:magnesium ion binding"/>
    <property type="evidence" value="ECO:0007669"/>
    <property type="project" value="UniProtKB-UniRule"/>
</dbReference>
<dbReference type="HAMAP" id="MF_00079">
    <property type="entry name" value="HisG_Long"/>
    <property type="match status" value="1"/>
</dbReference>
<dbReference type="SUPFAM" id="SSF54913">
    <property type="entry name" value="GlnB-like"/>
    <property type="match status" value="1"/>
</dbReference>
<reference evidence="15" key="1">
    <citation type="submission" date="2017-06" db="EMBL/GenBank/DDBJ databases">
        <authorList>
            <person name="Varghese N."/>
            <person name="Submissions S."/>
        </authorList>
    </citation>
    <scope>NUCLEOTIDE SEQUENCE [LARGE SCALE GENOMIC DNA]</scope>
    <source>
        <strain evidence="15">JAD2</strain>
    </source>
</reference>
<comment type="subcellular location">
    <subcellularLocation>
        <location evidence="11">Cytoplasm</location>
    </subcellularLocation>
</comment>
<evidence type="ECO:0000259" key="12">
    <source>
        <dbReference type="Pfam" id="PF01634"/>
    </source>
</evidence>
<dbReference type="NCBIfam" id="TIGR03455">
    <property type="entry name" value="HisG_C-term"/>
    <property type="match status" value="1"/>
</dbReference>
<evidence type="ECO:0000256" key="2">
    <source>
        <dbReference type="ARBA" id="ARBA00004667"/>
    </source>
</evidence>
<dbReference type="EMBL" id="FYEK01000066">
    <property type="protein sequence ID" value="SNB72776.1"/>
    <property type="molecule type" value="Genomic_DNA"/>
</dbReference>
<dbReference type="SUPFAM" id="SSF53850">
    <property type="entry name" value="Periplasmic binding protein-like II"/>
    <property type="match status" value="1"/>
</dbReference>
<comment type="function">
    <text evidence="10 11">Catalyzes the condensation of ATP and 5-phosphoribose 1-diphosphate to form N'-(5'-phosphoribosyl)-ATP (PR-ATP). Has a crucial role in the pathway because the rate of histidine biosynthesis seems to be controlled primarily by regulation of HisG enzymatic activity.</text>
</comment>
<evidence type="ECO:0000313" key="15">
    <source>
        <dbReference type="Proteomes" id="UP000197025"/>
    </source>
</evidence>
<keyword evidence="9 11" id="KW-0368">Histidine biosynthesis</keyword>
<evidence type="ECO:0000256" key="5">
    <source>
        <dbReference type="ARBA" id="ARBA00020998"/>
    </source>
</evidence>
<dbReference type="GO" id="GO:0005737">
    <property type="term" value="C:cytoplasm"/>
    <property type="evidence" value="ECO:0007669"/>
    <property type="project" value="UniProtKB-SubCell"/>
</dbReference>
<evidence type="ECO:0000256" key="1">
    <source>
        <dbReference type="ARBA" id="ARBA00000915"/>
    </source>
</evidence>
<keyword evidence="8 11" id="KW-0808">Transferase</keyword>
<dbReference type="UniPathway" id="UPA00031">
    <property type="reaction ID" value="UER00006"/>
</dbReference>
<name>A0A212RKE1_9CHLR</name>
<dbReference type="InterPro" id="IPR001348">
    <property type="entry name" value="ATP_PRibTrfase_HisG"/>
</dbReference>
<comment type="cofactor">
    <cofactor evidence="11">
        <name>Mg(2+)</name>
        <dbReference type="ChEBI" id="CHEBI:18420"/>
    </cofactor>
</comment>
<keyword evidence="11" id="KW-0067">ATP-binding</keyword>
<feature type="domain" description="ATP phosphoribosyltransferase catalytic" evidence="12">
    <location>
        <begin position="66"/>
        <end position="231"/>
    </location>
</feature>
<gene>
    <name evidence="11" type="primary">hisG</name>
    <name evidence="14" type="ORF">SAMN02746019_00016470</name>
</gene>
<dbReference type="PANTHER" id="PTHR21403:SF8">
    <property type="entry name" value="ATP PHOSPHORIBOSYLTRANSFERASE"/>
    <property type="match status" value="1"/>
</dbReference>
<dbReference type="CDD" id="cd13593">
    <property type="entry name" value="PBP2_HisGL3"/>
    <property type="match status" value="1"/>
</dbReference>
<dbReference type="NCBIfam" id="TIGR00070">
    <property type="entry name" value="hisG"/>
    <property type="match status" value="1"/>
</dbReference>
<dbReference type="Proteomes" id="UP000197025">
    <property type="component" value="Unassembled WGS sequence"/>
</dbReference>
<dbReference type="EC" id="2.4.2.17" evidence="4 11"/>
<comment type="pathway">
    <text evidence="2 11">Amino-acid biosynthesis; L-histidine biosynthesis; L-histidine from 5-phospho-alpha-D-ribose 1-diphosphate: step 1/9.</text>
</comment>
<organism evidence="14 15">
    <name type="scientific">Thermoflexus hugenholtzii JAD2</name>
    <dbReference type="NCBI Taxonomy" id="877466"/>
    <lineage>
        <taxon>Bacteria</taxon>
        <taxon>Bacillati</taxon>
        <taxon>Chloroflexota</taxon>
        <taxon>Thermoflexia</taxon>
        <taxon>Thermoflexales</taxon>
        <taxon>Thermoflexaceae</taxon>
        <taxon>Thermoflexus</taxon>
    </lineage>
</organism>
<dbReference type="PROSITE" id="PS01316">
    <property type="entry name" value="ATP_P_PHORIBOSYLTR"/>
    <property type="match status" value="1"/>
</dbReference>
<dbReference type="InterPro" id="IPR020621">
    <property type="entry name" value="ATP-PRT_HisG_long"/>
</dbReference>
<dbReference type="GO" id="GO:0000105">
    <property type="term" value="P:L-histidine biosynthetic process"/>
    <property type="evidence" value="ECO:0007669"/>
    <property type="project" value="UniProtKB-UniRule"/>
</dbReference>
<dbReference type="GO" id="GO:0003879">
    <property type="term" value="F:ATP phosphoribosyltransferase activity"/>
    <property type="evidence" value="ECO:0007669"/>
    <property type="project" value="UniProtKB-UniRule"/>
</dbReference>
<keyword evidence="11" id="KW-0479">Metal-binding</keyword>
<dbReference type="InterPro" id="IPR011322">
    <property type="entry name" value="N-reg_PII-like_a/b"/>
</dbReference>
<keyword evidence="11" id="KW-0963">Cytoplasm</keyword>
<dbReference type="Pfam" id="PF01634">
    <property type="entry name" value="HisG"/>
    <property type="match status" value="1"/>
</dbReference>
<dbReference type="InterPro" id="IPR018198">
    <property type="entry name" value="ATP_PRibTrfase_CS"/>
</dbReference>
<dbReference type="Gene3D" id="3.40.190.10">
    <property type="entry name" value="Periplasmic binding protein-like II"/>
    <property type="match status" value="2"/>
</dbReference>
<dbReference type="FunCoup" id="A0A212RKE1">
    <property type="interactions" value="376"/>
</dbReference>
<keyword evidence="15" id="KW-1185">Reference proteome</keyword>
<evidence type="ECO:0000256" key="10">
    <source>
        <dbReference type="ARBA" id="ARBA00024861"/>
    </source>
</evidence>
<dbReference type="GO" id="GO:0005524">
    <property type="term" value="F:ATP binding"/>
    <property type="evidence" value="ECO:0007669"/>
    <property type="project" value="UniProtKB-KW"/>
</dbReference>
<accession>A0A212RKE1</accession>
<evidence type="ECO:0000256" key="4">
    <source>
        <dbReference type="ARBA" id="ARBA00011946"/>
    </source>
</evidence>
<keyword evidence="11" id="KW-0460">Magnesium</keyword>
<dbReference type="AlphaFoldDB" id="A0A212RKE1"/>
<evidence type="ECO:0000256" key="3">
    <source>
        <dbReference type="ARBA" id="ARBA00007955"/>
    </source>
</evidence>
<dbReference type="PANTHER" id="PTHR21403">
    <property type="entry name" value="ATP PHOSPHORIBOSYLTRANSFERASE ATP-PRTASE"/>
    <property type="match status" value="1"/>
</dbReference>
<keyword evidence="6 11" id="KW-0028">Amino-acid biosynthesis</keyword>
<evidence type="ECO:0000256" key="7">
    <source>
        <dbReference type="ARBA" id="ARBA00022676"/>
    </source>
</evidence>
<dbReference type="Pfam" id="PF08029">
    <property type="entry name" value="HisG_C"/>
    <property type="match status" value="1"/>
</dbReference>
<dbReference type="RefSeq" id="WP_159461738.1">
    <property type="nucleotide sequence ID" value="NZ_FYEK01000066.1"/>
</dbReference>
<evidence type="ECO:0000256" key="11">
    <source>
        <dbReference type="HAMAP-Rule" id="MF_00079"/>
    </source>
</evidence>
<feature type="domain" description="Histidine biosynthesis HisG C-terminal" evidence="13">
    <location>
        <begin position="246"/>
        <end position="327"/>
    </location>
</feature>
<comment type="similarity">
    <text evidence="3 11">Belongs to the ATP phosphoribosyltransferase family. Long subfamily.</text>
</comment>
<protein>
    <recommendedName>
        <fullName evidence="5 11">ATP phosphoribosyltransferase</fullName>
        <shortName evidence="11">ATP-PRT</shortName>
        <shortName evidence="11">ATP-PRTase</shortName>
        <ecNumber evidence="4 11">2.4.2.17</ecNumber>
    </recommendedName>
</protein>
<sequence>MQAHGLWQPGARRPGEIRIALPSKGRLEEPTLAFLAACGLAVEKTNPRQYVARIPALPGVTVLFQRAGDIPLSVRDGGVDFGITGYDVVMERLDHDPNVLILHEALHYGHCDLVLAVPESWPVETMEELAALAQSRAREGHPLRIATRFPHLVGRFLQEHGIPAFQLVVSEGTLEVAPSIGYADLIADLTTTGTTLHDNRLKPLRDGIILHAQACLIANRKALRTRPEVLAVARQLVEFFEAHLRAEGHYMLFANMRGESAEAIARRLFTQTDLGGLQGPTISRVYVREEDPGWFAIHIIVRKDRLNEAIRQLRAIGGSGVVVAPVTYIFEEEPPRWQRVLDQLREAEEASPS</sequence>
<evidence type="ECO:0000256" key="6">
    <source>
        <dbReference type="ARBA" id="ARBA00022605"/>
    </source>
</evidence>
<dbReference type="OrthoDB" id="9801867at2"/>
<dbReference type="InterPro" id="IPR013115">
    <property type="entry name" value="HisG_C"/>
</dbReference>